<dbReference type="NCBIfam" id="TIGR01637">
    <property type="entry name" value="phage_arpU"/>
    <property type="match status" value="1"/>
</dbReference>
<organism evidence="1 2">
    <name type="scientific">Priestia megaterium</name>
    <name type="common">Bacillus megaterium</name>
    <dbReference type="NCBI Taxonomy" id="1404"/>
    <lineage>
        <taxon>Bacteria</taxon>
        <taxon>Bacillati</taxon>
        <taxon>Bacillota</taxon>
        <taxon>Bacilli</taxon>
        <taxon>Bacillales</taxon>
        <taxon>Bacillaceae</taxon>
        <taxon>Priestia</taxon>
    </lineage>
</organism>
<dbReference type="AlphaFoldDB" id="A0AA86I6B8"/>
<sequence>MGAEQLTLLEPVDEKLVRQTVIRELKNYRALKVQLANKKEREEAGVVGLFPVLRKEDNLAELKVKQIERALQHSLDEIEREIIQIKYLESKQTKDINIYMDLGIKKEKYYEKKGAAILNIATSLGII</sequence>
<dbReference type="RefSeq" id="WP_114895483.1">
    <property type="nucleotide sequence ID" value="NZ_CP022674.1"/>
</dbReference>
<name>A0AA86I6B8_PRIMG</name>
<evidence type="ECO:0000313" key="2">
    <source>
        <dbReference type="Proteomes" id="UP000253834"/>
    </source>
</evidence>
<protein>
    <submittedName>
        <fullName evidence="1">ArpU family transcriptional regulator</fullName>
    </submittedName>
</protein>
<gene>
    <name evidence="1" type="ORF">CIB87_10750</name>
</gene>
<evidence type="ECO:0000313" key="1">
    <source>
        <dbReference type="EMBL" id="AXI29466.1"/>
    </source>
</evidence>
<reference evidence="1 2" key="1">
    <citation type="submission" date="2017-07" db="EMBL/GenBank/DDBJ databases">
        <title>Isolation and development of strain Bacillus megaterium SR7 for enhanced growth and metabolite production under supercritical carbon dioxide.</title>
        <authorList>
            <person name="Freedman A.J.E."/>
            <person name="Peet K.C."/>
            <person name="Boock J.T."/>
            <person name="Penn K."/>
            <person name="Prather K.L.J."/>
            <person name="Thompson J.R."/>
        </authorList>
    </citation>
    <scope>NUCLEOTIDE SEQUENCE [LARGE SCALE GENOMIC DNA]</scope>
    <source>
        <strain evidence="1 2">SR7</strain>
    </source>
</reference>
<accession>A0AA86I6B8</accession>
<dbReference type="InterPro" id="IPR006524">
    <property type="entry name" value="ArpU-like"/>
</dbReference>
<proteinExistence type="predicted"/>
<dbReference type="Proteomes" id="UP000253834">
    <property type="component" value="Chromosome"/>
</dbReference>
<dbReference type="EMBL" id="CP022674">
    <property type="protein sequence ID" value="AXI29466.1"/>
    <property type="molecule type" value="Genomic_DNA"/>
</dbReference>